<dbReference type="Pfam" id="PF13439">
    <property type="entry name" value="Glyco_transf_4"/>
    <property type="match status" value="1"/>
</dbReference>
<dbReference type="GO" id="GO:0016757">
    <property type="term" value="F:glycosyltransferase activity"/>
    <property type="evidence" value="ECO:0007669"/>
    <property type="project" value="UniProtKB-KW"/>
</dbReference>
<keyword evidence="2" id="KW-0328">Glycosyltransferase</keyword>
<reference evidence="3" key="1">
    <citation type="journal article" date="2019" name="Int. J. Syst. Evol. Microbiol.">
        <title>The Global Catalogue of Microorganisms (GCM) 10K type strain sequencing project: providing services to taxonomists for standard genome sequencing and annotation.</title>
        <authorList>
            <consortium name="The Broad Institute Genomics Platform"/>
            <consortium name="The Broad Institute Genome Sequencing Center for Infectious Disease"/>
            <person name="Wu L."/>
            <person name="Ma J."/>
        </authorList>
    </citation>
    <scope>NUCLEOTIDE SEQUENCE [LARGE SCALE GENOMIC DNA]</scope>
    <source>
        <strain evidence="3">KCTC 42984</strain>
    </source>
</reference>
<dbReference type="Gene3D" id="3.40.50.2000">
    <property type="entry name" value="Glycogen Phosphorylase B"/>
    <property type="match status" value="2"/>
</dbReference>
<keyword evidence="2" id="KW-0808">Transferase</keyword>
<dbReference type="Pfam" id="PF13692">
    <property type="entry name" value="Glyco_trans_1_4"/>
    <property type="match status" value="1"/>
</dbReference>
<dbReference type="SUPFAM" id="SSF53756">
    <property type="entry name" value="UDP-Glycosyltransferase/glycogen phosphorylase"/>
    <property type="match status" value="1"/>
</dbReference>
<keyword evidence="3" id="KW-1185">Reference proteome</keyword>
<sequence>MAEGLRLLMVSHFYESHGGGIERVAGHLARALADTGHRVCLAASAADPPPVDPRIDALPLACLDPAERLTGLPMPIPGPRALAALVRAVRGADAVIVHDALYLTSIIALVAARWHRRPVVLIQHIAALEFASASMRALMRLATALVTRPMLRAADRVVFISARVRDAFAGMGLRRAPLLVFNGVDTALFNRAASPDEAARLRRDLALPAAGPLVAFVGRFVPKKGLAVLRECAARRPGLTLVLAGSGPIDPARWNLANVCVAGPLDPPQVAALLRSADVLLLPSVGEGYPLVIQEAMACGLPAICGEDSAEADPGARRFLRPVRIDPADPAGTAERILPLLDRALDSSLRPAMADYAVATYSWAAMARQIADALAAR</sequence>
<evidence type="ECO:0000313" key="3">
    <source>
        <dbReference type="Proteomes" id="UP001595604"/>
    </source>
</evidence>
<dbReference type="PANTHER" id="PTHR45947">
    <property type="entry name" value="SULFOQUINOVOSYL TRANSFERASE SQD2"/>
    <property type="match status" value="1"/>
</dbReference>
<proteinExistence type="predicted"/>
<dbReference type="EC" id="2.4.-.-" evidence="2"/>
<feature type="domain" description="Glycosyltransferase subfamily 4-like N-terminal" evidence="1">
    <location>
        <begin position="19"/>
        <end position="187"/>
    </location>
</feature>
<comment type="caution">
    <text evidence="2">The sequence shown here is derived from an EMBL/GenBank/DDBJ whole genome shotgun (WGS) entry which is preliminary data.</text>
</comment>
<dbReference type="InterPro" id="IPR050194">
    <property type="entry name" value="Glycosyltransferase_grp1"/>
</dbReference>
<evidence type="ECO:0000259" key="1">
    <source>
        <dbReference type="Pfam" id="PF13439"/>
    </source>
</evidence>
<gene>
    <name evidence="2" type="ORF">ACFOD9_01860</name>
</gene>
<dbReference type="PANTHER" id="PTHR45947:SF3">
    <property type="entry name" value="SULFOQUINOVOSYL TRANSFERASE SQD2"/>
    <property type="match status" value="1"/>
</dbReference>
<dbReference type="EMBL" id="JBHRTQ010000002">
    <property type="protein sequence ID" value="MFC3172990.1"/>
    <property type="molecule type" value="Genomic_DNA"/>
</dbReference>
<evidence type="ECO:0000313" key="2">
    <source>
        <dbReference type="EMBL" id="MFC3172990.1"/>
    </source>
</evidence>
<dbReference type="InterPro" id="IPR028098">
    <property type="entry name" value="Glyco_trans_4-like_N"/>
</dbReference>
<dbReference type="RefSeq" id="WP_379508381.1">
    <property type="nucleotide sequence ID" value="NZ_JBHRTQ010000002.1"/>
</dbReference>
<organism evidence="2 3">
    <name type="scientific">Novosphingobium bradum</name>
    <dbReference type="NCBI Taxonomy" id="1737444"/>
    <lineage>
        <taxon>Bacteria</taxon>
        <taxon>Pseudomonadati</taxon>
        <taxon>Pseudomonadota</taxon>
        <taxon>Alphaproteobacteria</taxon>
        <taxon>Sphingomonadales</taxon>
        <taxon>Sphingomonadaceae</taxon>
        <taxon>Novosphingobium</taxon>
    </lineage>
</organism>
<name>A0ABV7IN23_9SPHN</name>
<protein>
    <submittedName>
        <fullName evidence="2">Glycosyltransferase family 4 protein</fullName>
        <ecNumber evidence="2">2.4.-.-</ecNumber>
    </submittedName>
</protein>
<dbReference type="CDD" id="cd03801">
    <property type="entry name" value="GT4_PimA-like"/>
    <property type="match status" value="1"/>
</dbReference>
<accession>A0ABV7IN23</accession>
<dbReference type="Proteomes" id="UP001595604">
    <property type="component" value="Unassembled WGS sequence"/>
</dbReference>